<dbReference type="AlphaFoldDB" id="A0AAJ6NQE9"/>
<sequence length="47" mass="5471">MGRKLPEPLNERELDICLMKEAQRVDLNAQLAKVVEIEEIFNNCFIP</sequence>
<reference evidence="1 2" key="1">
    <citation type="journal article" date="2023" name="Limnol Oceanogr Lett">
        <title>Environmental adaptations by the intertidal Antarctic cyanobacterium Halotia branconii CENA392 as revealed using long-read genome sequencing.</title>
        <authorList>
            <person name="Dextro R.B."/>
            <person name="Delbaje E."/>
            <person name="Freitas P.N.N."/>
            <person name="Geraldes V."/>
            <person name="Pinto E."/>
            <person name="Long P.F."/>
            <person name="Fiore M.F."/>
        </authorList>
    </citation>
    <scope>NUCLEOTIDE SEQUENCE [LARGE SCALE GENOMIC DNA]</scope>
    <source>
        <strain evidence="1 2">CENA392</strain>
    </source>
</reference>
<dbReference type="Proteomes" id="UP001223520">
    <property type="component" value="Chromosome"/>
</dbReference>
<dbReference type="KEGG" id="hbq:QI031_23135"/>
<keyword evidence="2" id="KW-1185">Reference proteome</keyword>
<proteinExistence type="predicted"/>
<protein>
    <submittedName>
        <fullName evidence="1">Uncharacterized protein</fullName>
    </submittedName>
</protein>
<name>A0AAJ6NQE9_9CYAN</name>
<dbReference type="EMBL" id="CP124543">
    <property type="protein sequence ID" value="WGV24636.1"/>
    <property type="molecule type" value="Genomic_DNA"/>
</dbReference>
<gene>
    <name evidence="1" type="ORF">QI031_23135</name>
</gene>
<accession>A0AAJ6NQE9</accession>
<organism evidence="1 2">
    <name type="scientific">Halotia branconii CENA392</name>
    <dbReference type="NCBI Taxonomy" id="1539056"/>
    <lineage>
        <taxon>Bacteria</taxon>
        <taxon>Bacillati</taxon>
        <taxon>Cyanobacteriota</taxon>
        <taxon>Cyanophyceae</taxon>
        <taxon>Nostocales</taxon>
        <taxon>Nodulariaceae</taxon>
        <taxon>Halotia</taxon>
    </lineage>
</organism>
<dbReference type="RefSeq" id="WP_281481955.1">
    <property type="nucleotide sequence ID" value="NZ_CP124543.1"/>
</dbReference>
<evidence type="ECO:0000313" key="2">
    <source>
        <dbReference type="Proteomes" id="UP001223520"/>
    </source>
</evidence>
<evidence type="ECO:0000313" key="1">
    <source>
        <dbReference type="EMBL" id="WGV24636.1"/>
    </source>
</evidence>